<comment type="caution">
    <text evidence="2">The sequence shown here is derived from an EMBL/GenBank/DDBJ whole genome shotgun (WGS) entry which is preliminary data.</text>
</comment>
<organism evidence="2 3">
    <name type="scientific">Nocardiopsis mwathae</name>
    <dbReference type="NCBI Taxonomy" id="1472723"/>
    <lineage>
        <taxon>Bacteria</taxon>
        <taxon>Bacillati</taxon>
        <taxon>Actinomycetota</taxon>
        <taxon>Actinomycetes</taxon>
        <taxon>Streptosporangiales</taxon>
        <taxon>Nocardiopsidaceae</taxon>
        <taxon>Nocardiopsis</taxon>
    </lineage>
</organism>
<proteinExistence type="predicted"/>
<evidence type="ECO:0000313" key="2">
    <source>
        <dbReference type="EMBL" id="MBB6174686.1"/>
    </source>
</evidence>
<accession>A0A7W9YP73</accession>
<dbReference type="EMBL" id="JACHDS010000001">
    <property type="protein sequence ID" value="MBB6174686.1"/>
    <property type="molecule type" value="Genomic_DNA"/>
</dbReference>
<feature type="region of interest" description="Disordered" evidence="1">
    <location>
        <begin position="297"/>
        <end position="321"/>
    </location>
</feature>
<dbReference type="RefSeq" id="WP_184078867.1">
    <property type="nucleotide sequence ID" value="NZ_JACHDS010000001.1"/>
</dbReference>
<dbReference type="Pfam" id="PF17914">
    <property type="entry name" value="HopA1"/>
    <property type="match status" value="1"/>
</dbReference>
<keyword evidence="3" id="KW-1185">Reference proteome</keyword>
<dbReference type="Proteomes" id="UP000546642">
    <property type="component" value="Unassembled WGS sequence"/>
</dbReference>
<dbReference type="AlphaFoldDB" id="A0A7W9YP73"/>
<name>A0A7W9YP73_9ACTN</name>
<evidence type="ECO:0000256" key="1">
    <source>
        <dbReference type="SAM" id="MobiDB-lite"/>
    </source>
</evidence>
<dbReference type="InterPro" id="IPR040871">
    <property type="entry name" value="HopA1"/>
</dbReference>
<protein>
    <submittedName>
        <fullName evidence="2">Uncharacterized protein</fullName>
    </submittedName>
</protein>
<gene>
    <name evidence="2" type="ORF">HNR23_004746</name>
</gene>
<evidence type="ECO:0000313" key="3">
    <source>
        <dbReference type="Proteomes" id="UP000546642"/>
    </source>
</evidence>
<feature type="compositionally biased region" description="Basic and acidic residues" evidence="1">
    <location>
        <begin position="312"/>
        <end position="321"/>
    </location>
</feature>
<sequence length="321" mass="33934">MTGVNRSLLEALHGVELEQETATAGVGEDRIAADSTRELQARLAAAFYGQWHVGNPLAQETSPGGALYDQDLADLLRSRVPHEAASVTAQVRGRDGSAAVVVLDGLRVAVPSDALPEDASPGDPVELSIDPVRPALSPGFLLADSSRGRPSGGPLLRCYVHIVDAVAAPDIWGTCLSILEDVGVPYRAKVLSRRAAYPRRDAFVAYLRPDAGKAVFSLSNVSSLPGVGHATSVFTHQIAPGVAFGWDPDDPRSARHRRRSFGEHRSAVLAEALIEHAASGSTALPLTEHIADALRAAGIDPTAPHRNLSSPRIEEDKPLSC</sequence>
<reference evidence="2 3" key="1">
    <citation type="submission" date="2020-08" db="EMBL/GenBank/DDBJ databases">
        <title>Sequencing the genomes of 1000 actinobacteria strains.</title>
        <authorList>
            <person name="Klenk H.-P."/>
        </authorList>
    </citation>
    <scope>NUCLEOTIDE SEQUENCE [LARGE SCALE GENOMIC DNA]</scope>
    <source>
        <strain evidence="2 3">DSM 46659</strain>
    </source>
</reference>